<dbReference type="PROSITE" id="PS51819">
    <property type="entry name" value="VOC"/>
    <property type="match status" value="1"/>
</dbReference>
<evidence type="ECO:0000313" key="3">
    <source>
        <dbReference type="Proteomes" id="UP001368270"/>
    </source>
</evidence>
<dbReference type="PANTHER" id="PTHR36503">
    <property type="entry name" value="BLR2520 PROTEIN"/>
    <property type="match status" value="1"/>
</dbReference>
<name>A0ABU8QHR4_9RHOB</name>
<sequence>MRFRYSILYVDDVPATLAFYKEAFGFETGFLHEGKDYGELVTGDTKLAFSAKSLMREIGKTPSDADPKAPSFELAFETETVAEDFARAVAAGAAPIQEPTEMPWGQVISYVSDPNGFLIEICAPI</sequence>
<dbReference type="RefSeq" id="WP_339403800.1">
    <property type="nucleotide sequence ID" value="NZ_JBBGAZ010000006.1"/>
</dbReference>
<feature type="domain" description="VOC" evidence="1">
    <location>
        <begin position="2"/>
        <end position="124"/>
    </location>
</feature>
<dbReference type="Gene3D" id="3.10.180.10">
    <property type="entry name" value="2,3-Dihydroxybiphenyl 1,2-Dioxygenase, domain 1"/>
    <property type="match status" value="1"/>
</dbReference>
<protein>
    <submittedName>
        <fullName evidence="2">VOC family protein</fullName>
    </submittedName>
</protein>
<dbReference type="Pfam" id="PF00903">
    <property type="entry name" value="Glyoxalase"/>
    <property type="match status" value="1"/>
</dbReference>
<dbReference type="SUPFAM" id="SSF54593">
    <property type="entry name" value="Glyoxalase/Bleomycin resistance protein/Dihydroxybiphenyl dioxygenase"/>
    <property type="match status" value="1"/>
</dbReference>
<dbReference type="InterPro" id="IPR037523">
    <property type="entry name" value="VOC_core"/>
</dbReference>
<comment type="caution">
    <text evidence="2">The sequence shown here is derived from an EMBL/GenBank/DDBJ whole genome shotgun (WGS) entry which is preliminary data.</text>
</comment>
<dbReference type="CDD" id="cd07264">
    <property type="entry name" value="VOC_like"/>
    <property type="match status" value="1"/>
</dbReference>
<dbReference type="Proteomes" id="UP001368270">
    <property type="component" value="Unassembled WGS sequence"/>
</dbReference>
<organism evidence="2 3">
    <name type="scientific">Cognatishimia coralii</name>
    <dbReference type="NCBI Taxonomy" id="3083254"/>
    <lineage>
        <taxon>Bacteria</taxon>
        <taxon>Pseudomonadati</taxon>
        <taxon>Pseudomonadota</taxon>
        <taxon>Alphaproteobacteria</taxon>
        <taxon>Rhodobacterales</taxon>
        <taxon>Paracoccaceae</taxon>
        <taxon>Cognatishimia</taxon>
    </lineage>
</organism>
<dbReference type="PANTHER" id="PTHR36503:SF1">
    <property type="entry name" value="BLR2520 PROTEIN"/>
    <property type="match status" value="1"/>
</dbReference>
<reference evidence="2 3" key="1">
    <citation type="submission" date="2024-03" db="EMBL/GenBank/DDBJ databases">
        <title>Cognatishimia coralii sp. nov., a marine bacterium isolated from coral surrounding seawater.</title>
        <authorList>
            <person name="Liu X."/>
            <person name="Liu S."/>
            <person name="Sun H."/>
            <person name="Zhang Y."/>
        </authorList>
    </citation>
    <scope>NUCLEOTIDE SEQUENCE [LARGE SCALE GENOMIC DNA]</scope>
    <source>
        <strain evidence="2 3">D5M38</strain>
    </source>
</reference>
<gene>
    <name evidence="2" type="ORF">WG622_11975</name>
</gene>
<dbReference type="InterPro" id="IPR029068">
    <property type="entry name" value="Glyas_Bleomycin-R_OHBP_Dase"/>
</dbReference>
<dbReference type="EMBL" id="JBBGAZ010000006">
    <property type="protein sequence ID" value="MEJ5218965.1"/>
    <property type="molecule type" value="Genomic_DNA"/>
</dbReference>
<accession>A0ABU8QHR4</accession>
<evidence type="ECO:0000313" key="2">
    <source>
        <dbReference type="EMBL" id="MEJ5218965.1"/>
    </source>
</evidence>
<dbReference type="InterPro" id="IPR004360">
    <property type="entry name" value="Glyas_Fos-R_dOase_dom"/>
</dbReference>
<proteinExistence type="predicted"/>
<keyword evidence="3" id="KW-1185">Reference proteome</keyword>
<evidence type="ECO:0000259" key="1">
    <source>
        <dbReference type="PROSITE" id="PS51819"/>
    </source>
</evidence>